<comment type="caution">
    <text evidence="7">The sequence shown here is derived from an EMBL/GenBank/DDBJ whole genome shotgun (WGS) entry which is preliminary data.</text>
</comment>
<comment type="similarity">
    <text evidence="2 5">Belongs to the Nudix hydrolase family.</text>
</comment>
<comment type="cofactor">
    <cofactor evidence="1">
        <name>Mg(2+)</name>
        <dbReference type="ChEBI" id="CHEBI:18420"/>
    </cofactor>
</comment>
<evidence type="ECO:0000256" key="4">
    <source>
        <dbReference type="ARBA" id="ARBA00022842"/>
    </source>
</evidence>
<evidence type="ECO:0000313" key="8">
    <source>
        <dbReference type="Proteomes" id="UP000681340"/>
    </source>
</evidence>
<keyword evidence="3 5" id="KW-0378">Hydrolase</keyword>
<dbReference type="InterPro" id="IPR020084">
    <property type="entry name" value="NUDIX_hydrolase_CS"/>
</dbReference>
<name>A0A919SME1_9ACTN</name>
<dbReference type="PRINTS" id="PR00502">
    <property type="entry name" value="NUDIXFAMILY"/>
</dbReference>
<dbReference type="InterPro" id="IPR020476">
    <property type="entry name" value="Nudix_hydrolase"/>
</dbReference>
<dbReference type="AlphaFoldDB" id="A0A919SME1"/>
<dbReference type="EMBL" id="BOQL01000049">
    <property type="protein sequence ID" value="GIM74102.1"/>
    <property type="molecule type" value="Genomic_DNA"/>
</dbReference>
<evidence type="ECO:0000259" key="6">
    <source>
        <dbReference type="PROSITE" id="PS51462"/>
    </source>
</evidence>
<proteinExistence type="inferred from homology"/>
<keyword evidence="4" id="KW-0460">Magnesium</keyword>
<evidence type="ECO:0000313" key="7">
    <source>
        <dbReference type="EMBL" id="GIM74102.1"/>
    </source>
</evidence>
<dbReference type="GO" id="GO:0016787">
    <property type="term" value="F:hydrolase activity"/>
    <property type="evidence" value="ECO:0007669"/>
    <property type="project" value="UniProtKB-KW"/>
</dbReference>
<dbReference type="PANTHER" id="PTHR43046">
    <property type="entry name" value="GDP-MANNOSE MANNOSYL HYDROLASE"/>
    <property type="match status" value="1"/>
</dbReference>
<keyword evidence="8" id="KW-1185">Reference proteome</keyword>
<dbReference type="SUPFAM" id="SSF55811">
    <property type="entry name" value="Nudix"/>
    <property type="match status" value="1"/>
</dbReference>
<dbReference type="Proteomes" id="UP000681340">
    <property type="component" value="Unassembled WGS sequence"/>
</dbReference>
<feature type="domain" description="Nudix hydrolase" evidence="6">
    <location>
        <begin position="17"/>
        <end position="144"/>
    </location>
</feature>
<organism evidence="7 8">
    <name type="scientific">Actinoplanes auranticolor</name>
    <dbReference type="NCBI Taxonomy" id="47988"/>
    <lineage>
        <taxon>Bacteria</taxon>
        <taxon>Bacillati</taxon>
        <taxon>Actinomycetota</taxon>
        <taxon>Actinomycetes</taxon>
        <taxon>Micromonosporales</taxon>
        <taxon>Micromonosporaceae</taxon>
        <taxon>Actinoplanes</taxon>
    </lineage>
</organism>
<dbReference type="Pfam" id="PF00293">
    <property type="entry name" value="NUDIX"/>
    <property type="match status" value="1"/>
</dbReference>
<dbReference type="InterPro" id="IPR000086">
    <property type="entry name" value="NUDIX_hydrolase_dom"/>
</dbReference>
<dbReference type="PROSITE" id="PS51462">
    <property type="entry name" value="NUDIX"/>
    <property type="match status" value="1"/>
</dbReference>
<accession>A0A919SME1</accession>
<dbReference type="CDD" id="cd18876">
    <property type="entry name" value="NUDIX_Hydrolase"/>
    <property type="match status" value="1"/>
</dbReference>
<protein>
    <recommendedName>
        <fullName evidence="6">Nudix hydrolase domain-containing protein</fullName>
    </recommendedName>
</protein>
<dbReference type="InterPro" id="IPR015797">
    <property type="entry name" value="NUDIX_hydrolase-like_dom_sf"/>
</dbReference>
<sequence length="171" mass="18399">MTRTLAGVTSDWTATLPAKRMGAALLLRDGSDRILLVEPTYKPYWELPGGVVEAGESPRQAAAREITEELGLSVVPGRLLVVDWVPPRDGRTDGLMVVFDGGRCGDPVRLAENELRSWAWCDPGQAAQRLLPLLARRAAAALHAVRTGATVYLEDGREPAADIEGRGSDDA</sequence>
<evidence type="ECO:0000256" key="2">
    <source>
        <dbReference type="ARBA" id="ARBA00005582"/>
    </source>
</evidence>
<dbReference type="Gene3D" id="3.90.79.10">
    <property type="entry name" value="Nucleoside Triphosphate Pyrophosphohydrolase"/>
    <property type="match status" value="1"/>
</dbReference>
<dbReference type="PANTHER" id="PTHR43046:SF12">
    <property type="entry name" value="GDP-MANNOSE MANNOSYL HYDROLASE"/>
    <property type="match status" value="1"/>
</dbReference>
<evidence type="ECO:0000256" key="1">
    <source>
        <dbReference type="ARBA" id="ARBA00001946"/>
    </source>
</evidence>
<dbReference type="PROSITE" id="PS00893">
    <property type="entry name" value="NUDIX_BOX"/>
    <property type="match status" value="1"/>
</dbReference>
<evidence type="ECO:0000256" key="5">
    <source>
        <dbReference type="RuleBase" id="RU003476"/>
    </source>
</evidence>
<reference evidence="7" key="1">
    <citation type="submission" date="2021-03" db="EMBL/GenBank/DDBJ databases">
        <title>Whole genome shotgun sequence of Actinoplanes auranticolor NBRC 12245.</title>
        <authorList>
            <person name="Komaki H."/>
            <person name="Tamura T."/>
        </authorList>
    </citation>
    <scope>NUCLEOTIDE SEQUENCE</scope>
    <source>
        <strain evidence="7">NBRC 12245</strain>
    </source>
</reference>
<evidence type="ECO:0000256" key="3">
    <source>
        <dbReference type="ARBA" id="ARBA00022801"/>
    </source>
</evidence>
<gene>
    <name evidence="7" type="ORF">Aau02nite_59280</name>
</gene>